<reference evidence="2" key="1">
    <citation type="submission" date="2020-10" db="EMBL/GenBank/DDBJ databases">
        <authorList>
            <person name="Kikuchi T."/>
        </authorList>
    </citation>
    <scope>NUCLEOTIDE SEQUENCE</scope>
    <source>
        <strain evidence="2">NKZ352</strain>
    </source>
</reference>
<dbReference type="AlphaFoldDB" id="A0A8S1HPN7"/>
<feature type="region of interest" description="Disordered" evidence="1">
    <location>
        <begin position="50"/>
        <end position="87"/>
    </location>
</feature>
<sequence length="240" mass="26497">MLTLLEWSLETPVHPISRALRSEIHSNQFTLEGQRGNGRRMEEIEQALLGIRSERSSSKSSLSDEDDETKDLSPDEAGPPGPKKLFCGDKIPKYSDFRDAGVTIPPPPPPPETTRRLRVRLSEPIAVEAKGWLEGIFKPFAEREAAYKAIPLIAEITATAPKLDGVLAGQVDLGTKIQVGENILMGLNEAMTNALNALAFGIASLDEDKAQAREYLRHVGTFLAWANSDIVLLRRYRALR</sequence>
<gene>
    <name evidence="2" type="ORF">CAUJ_LOCUS12821</name>
</gene>
<name>A0A8S1HPN7_9PELO</name>
<dbReference type="EMBL" id="CAJGYM010000082">
    <property type="protein sequence ID" value="CAD6196910.1"/>
    <property type="molecule type" value="Genomic_DNA"/>
</dbReference>
<protein>
    <submittedName>
        <fullName evidence="2">Uncharacterized protein</fullName>
    </submittedName>
</protein>
<evidence type="ECO:0000256" key="1">
    <source>
        <dbReference type="SAM" id="MobiDB-lite"/>
    </source>
</evidence>
<proteinExistence type="predicted"/>
<dbReference type="Proteomes" id="UP000835052">
    <property type="component" value="Unassembled WGS sequence"/>
</dbReference>
<evidence type="ECO:0000313" key="2">
    <source>
        <dbReference type="EMBL" id="CAD6196910.1"/>
    </source>
</evidence>
<keyword evidence="3" id="KW-1185">Reference proteome</keyword>
<organism evidence="2 3">
    <name type="scientific">Caenorhabditis auriculariae</name>
    <dbReference type="NCBI Taxonomy" id="2777116"/>
    <lineage>
        <taxon>Eukaryota</taxon>
        <taxon>Metazoa</taxon>
        <taxon>Ecdysozoa</taxon>
        <taxon>Nematoda</taxon>
        <taxon>Chromadorea</taxon>
        <taxon>Rhabditida</taxon>
        <taxon>Rhabditina</taxon>
        <taxon>Rhabditomorpha</taxon>
        <taxon>Rhabditoidea</taxon>
        <taxon>Rhabditidae</taxon>
        <taxon>Peloderinae</taxon>
        <taxon>Caenorhabditis</taxon>
    </lineage>
</organism>
<accession>A0A8S1HPN7</accession>
<evidence type="ECO:0000313" key="3">
    <source>
        <dbReference type="Proteomes" id="UP000835052"/>
    </source>
</evidence>
<comment type="caution">
    <text evidence="2">The sequence shown here is derived from an EMBL/GenBank/DDBJ whole genome shotgun (WGS) entry which is preliminary data.</text>
</comment>